<sequence>MKIDWSKQHNGVIQGEYSDVLRLMPDLKELLETFPDNPNDFIWDVKVHMLMPNQFPCIPNWHRDMVPRDENLKEDESKIDESKPMYLWLSGAPLTLFKDEQGNEYEMKAGVWKRFTQRDWHRGQISKDFTWRGLIRACHKDLGINSKSVNNPFGNKEPLRRHTQVYVDANNFKW</sequence>
<organism evidence="1 2">
    <name type="scientific">Empedobacter brevis</name>
    <dbReference type="NCBI Taxonomy" id="247"/>
    <lineage>
        <taxon>Bacteria</taxon>
        <taxon>Pseudomonadati</taxon>
        <taxon>Bacteroidota</taxon>
        <taxon>Flavobacteriia</taxon>
        <taxon>Flavobacteriales</taxon>
        <taxon>Weeksellaceae</taxon>
        <taxon>Empedobacter</taxon>
    </lineage>
</organism>
<dbReference type="EMBL" id="JACAGJ010000008">
    <property type="protein sequence ID" value="MDM1073655.1"/>
    <property type="molecule type" value="Genomic_DNA"/>
</dbReference>
<reference evidence="1" key="2">
    <citation type="journal article" date="2022" name="Sci. Total Environ.">
        <title>Prevalence, transmission, and molecular epidemiology of tet(X)-positive bacteria among humans, animals, and environmental niches in China: An epidemiological, and genomic-based study.</title>
        <authorList>
            <person name="Dong N."/>
            <person name="Zeng Y."/>
            <person name="Cai C."/>
            <person name="Sun C."/>
            <person name="Lu J."/>
            <person name="Liu C."/>
            <person name="Zhou H."/>
            <person name="Sun Q."/>
            <person name="Shu L."/>
            <person name="Wang H."/>
            <person name="Wang Y."/>
            <person name="Wang S."/>
            <person name="Wu C."/>
            <person name="Chan E.W."/>
            <person name="Chen G."/>
            <person name="Shen Z."/>
            <person name="Chen S."/>
            <person name="Zhang R."/>
        </authorList>
    </citation>
    <scope>NUCLEOTIDE SEQUENCE</scope>
    <source>
        <strain evidence="1">R655-4</strain>
    </source>
</reference>
<reference evidence="1" key="1">
    <citation type="submission" date="2020-06" db="EMBL/GenBank/DDBJ databases">
        <authorList>
            <person name="Dong N."/>
        </authorList>
    </citation>
    <scope>NUCLEOTIDE SEQUENCE</scope>
    <source>
        <strain evidence="1">R655-4</strain>
    </source>
</reference>
<protein>
    <submittedName>
        <fullName evidence="1">Uncharacterized protein</fullName>
    </submittedName>
</protein>
<evidence type="ECO:0000313" key="2">
    <source>
        <dbReference type="Proteomes" id="UP001170959"/>
    </source>
</evidence>
<gene>
    <name evidence="1" type="ORF">HX001_14290</name>
</gene>
<name>A0AAJ1VAM8_9FLAO</name>
<dbReference type="Proteomes" id="UP001170959">
    <property type="component" value="Unassembled WGS sequence"/>
</dbReference>
<evidence type="ECO:0000313" key="1">
    <source>
        <dbReference type="EMBL" id="MDM1073655.1"/>
    </source>
</evidence>
<proteinExistence type="predicted"/>
<dbReference type="RefSeq" id="WP_286494098.1">
    <property type="nucleotide sequence ID" value="NZ_JACAGJ010000008.1"/>
</dbReference>
<dbReference type="AlphaFoldDB" id="A0AAJ1VAM8"/>
<comment type="caution">
    <text evidence="1">The sequence shown here is derived from an EMBL/GenBank/DDBJ whole genome shotgun (WGS) entry which is preliminary data.</text>
</comment>
<accession>A0AAJ1VAM8</accession>